<feature type="compositionally biased region" description="Polar residues" evidence="1">
    <location>
        <begin position="562"/>
        <end position="579"/>
    </location>
</feature>
<feature type="region of interest" description="Disordered" evidence="1">
    <location>
        <begin position="860"/>
        <end position="997"/>
    </location>
</feature>
<proteinExistence type="predicted"/>
<feature type="region of interest" description="Disordered" evidence="1">
    <location>
        <begin position="266"/>
        <end position="324"/>
    </location>
</feature>
<feature type="region of interest" description="Disordered" evidence="1">
    <location>
        <begin position="1086"/>
        <end position="1224"/>
    </location>
</feature>
<reference evidence="2 3" key="1">
    <citation type="submission" date="2014-04" db="EMBL/GenBank/DDBJ databases">
        <authorList>
            <consortium name="DOE Joint Genome Institute"/>
            <person name="Kuo A."/>
            <person name="Zuccaro A."/>
            <person name="Kohler A."/>
            <person name="Nagy L.G."/>
            <person name="Floudas D."/>
            <person name="Copeland A."/>
            <person name="Barry K.W."/>
            <person name="Cichocki N."/>
            <person name="Veneault-Fourrey C."/>
            <person name="LaButti K."/>
            <person name="Lindquist E.A."/>
            <person name="Lipzen A."/>
            <person name="Lundell T."/>
            <person name="Morin E."/>
            <person name="Murat C."/>
            <person name="Sun H."/>
            <person name="Tunlid A."/>
            <person name="Henrissat B."/>
            <person name="Grigoriev I.V."/>
            <person name="Hibbett D.S."/>
            <person name="Martin F."/>
            <person name="Nordberg H.P."/>
            <person name="Cantor M.N."/>
            <person name="Hua S.X."/>
        </authorList>
    </citation>
    <scope>NUCLEOTIDE SEQUENCE [LARGE SCALE GENOMIC DNA]</scope>
    <source>
        <strain evidence="2 3">MAFF 305830</strain>
    </source>
</reference>
<feature type="compositionally biased region" description="Basic and acidic residues" evidence="1">
    <location>
        <begin position="602"/>
        <end position="611"/>
    </location>
</feature>
<feature type="compositionally biased region" description="Polar residues" evidence="1">
    <location>
        <begin position="1207"/>
        <end position="1224"/>
    </location>
</feature>
<dbReference type="HOGENOM" id="CLU_268336_0_0_1"/>
<feature type="compositionally biased region" description="Basic and acidic residues" evidence="1">
    <location>
        <begin position="278"/>
        <end position="290"/>
    </location>
</feature>
<feature type="compositionally biased region" description="Polar residues" evidence="1">
    <location>
        <begin position="1179"/>
        <end position="1200"/>
    </location>
</feature>
<dbReference type="STRING" id="933852.A0A0C3AKS9"/>
<feature type="region of interest" description="Disordered" evidence="1">
    <location>
        <begin position="701"/>
        <end position="770"/>
    </location>
</feature>
<feature type="compositionally biased region" description="Low complexity" evidence="1">
    <location>
        <begin position="731"/>
        <end position="743"/>
    </location>
</feature>
<name>A0A0C3AKS9_SERVB</name>
<organism evidence="2 3">
    <name type="scientific">Serendipita vermifera MAFF 305830</name>
    <dbReference type="NCBI Taxonomy" id="933852"/>
    <lineage>
        <taxon>Eukaryota</taxon>
        <taxon>Fungi</taxon>
        <taxon>Dikarya</taxon>
        <taxon>Basidiomycota</taxon>
        <taxon>Agaricomycotina</taxon>
        <taxon>Agaricomycetes</taxon>
        <taxon>Sebacinales</taxon>
        <taxon>Serendipitaceae</taxon>
        <taxon>Serendipita</taxon>
    </lineage>
</organism>
<dbReference type="AlphaFoldDB" id="A0A0C3AKS9"/>
<dbReference type="OrthoDB" id="9451547at2759"/>
<feature type="compositionally biased region" description="Basic and acidic residues" evidence="1">
    <location>
        <begin position="451"/>
        <end position="474"/>
    </location>
</feature>
<evidence type="ECO:0000313" key="2">
    <source>
        <dbReference type="EMBL" id="KIM25160.1"/>
    </source>
</evidence>
<feature type="compositionally biased region" description="Polar residues" evidence="1">
    <location>
        <begin position="948"/>
        <end position="972"/>
    </location>
</feature>
<evidence type="ECO:0000313" key="3">
    <source>
        <dbReference type="Proteomes" id="UP000054097"/>
    </source>
</evidence>
<dbReference type="EMBL" id="KN824316">
    <property type="protein sequence ID" value="KIM25160.1"/>
    <property type="molecule type" value="Genomic_DNA"/>
</dbReference>
<feature type="region of interest" description="Disordered" evidence="1">
    <location>
        <begin position="409"/>
        <end position="611"/>
    </location>
</feature>
<protein>
    <submittedName>
        <fullName evidence="2">Uncharacterized protein</fullName>
    </submittedName>
</protein>
<feature type="compositionally biased region" description="Basic and acidic residues" evidence="1">
    <location>
        <begin position="425"/>
        <end position="439"/>
    </location>
</feature>
<dbReference type="Proteomes" id="UP000054097">
    <property type="component" value="Unassembled WGS sequence"/>
</dbReference>
<sequence length="1224" mass="133329">MLFGIFSAKPAPIEEEPRPEVILPKGWDSKRGGYYPTEEELAEEEAIRQEYARTGFKDEPWKLALLKPRWSTDEDPPVNPFAVIQWDKHNAEFDEPVELPYVEPGPPKPPFKRYIALALVVFYLISLISAYLERRKKAQQHFFKLRRRHGIPDSDLRPWPIAQEAVIQRRHDRENLWRMENGLAPLWDNEEGVTIVLKEWDERGRPLPPKPTPEQIAQEKWEKKFSKERKRLLKSKRANGAAFEHPGAFQLSDDDKFDNEIDVPYEVEPAPEPPKALEVPKETPKEEKIARSKITPAAPGERTRHRLPDPPKKAPSFTRPLHPAHTQRTDSVDVDFNAMSPLELAAYRMRERWAWNLHAEQIMREQAIKYGEYIERPTHPDPLDAKRPQTELLVQDLIPRTIDQSRVVIPDFRSMYGPQKKKSTKTTESEKREREREPEAPAQRASKKAKRESAVDKADVPNDNKGKGKAKAKDIPPPAAANDAMDVDSKDTKEPRTSVKRRRDENVSETGASEQEPARKRAKGPKGERAIPRTAINTALPDSKRSPETATTQLDSKKSPVTGKTTPPTIEDMTTSPGASTVEPLDLDNMDGVRVDANGRPMRGDPCKGRKEGEQWVGRKWRMRMHDNERERLCAVVCQEKMRGFGLPGDEFTVHLWLNDEKYAQAVVSQRLDSGAYEAISLEPVVPRDPKNVELQKAGLRVLLGRKRSPTPPKSSPKKAQTPLRSPPVSSPALAAAEPVVEATPIRPSPEASQSVVLDEPATPTSSTYIPGTPVASSTVPAIAIIAPTPPGVPSSPVSNILLAEKTTPTPSAVPLPSATFTPMGFRPVETKNVSPAPAMPSSSMGPQSSLVKAGNDFFARPPSNPQPLSTTTPTFRNPFEQQTTTSTIPTVLGSPMPSQPTPGLAQQPVHSTQQPQHRLNPLAAPFMPSTSSSSTPQLPPSNVHIGASSQPHATSSHTSNQFSFSFNTPGSLRSPLPAASQWPTRSSPLANEILPDKPDVTVNQMVLDPVSEASQGINKRTEAERNEILLTSGPNGASPLNLFFKDGFPRFSSDGALGSPSASGPSFASLSPGPGFAPLIAAQQNCGTPTQASPGINTLTPGLTGLAQSNPPLGVSQGGFTAGATSDEQRPRSGESSGVAGGSSGSPTKGHGRSASYGWTADGRRIATNTRIMKSESSKLTGVTFSNVPSTPVASQATAPTGVAQGGSTLTPSQQGSTDMNLG</sequence>
<evidence type="ECO:0000256" key="1">
    <source>
        <dbReference type="SAM" id="MobiDB-lite"/>
    </source>
</evidence>
<feature type="compositionally biased region" description="Polar residues" evidence="1">
    <location>
        <begin position="909"/>
        <end position="918"/>
    </location>
</feature>
<reference evidence="3" key="2">
    <citation type="submission" date="2015-01" db="EMBL/GenBank/DDBJ databases">
        <title>Evolutionary Origins and Diversification of the Mycorrhizal Mutualists.</title>
        <authorList>
            <consortium name="DOE Joint Genome Institute"/>
            <consortium name="Mycorrhizal Genomics Consortium"/>
            <person name="Kohler A."/>
            <person name="Kuo A."/>
            <person name="Nagy L.G."/>
            <person name="Floudas D."/>
            <person name="Copeland A."/>
            <person name="Barry K.W."/>
            <person name="Cichocki N."/>
            <person name="Veneault-Fourrey C."/>
            <person name="LaButti K."/>
            <person name="Lindquist E.A."/>
            <person name="Lipzen A."/>
            <person name="Lundell T."/>
            <person name="Morin E."/>
            <person name="Murat C."/>
            <person name="Riley R."/>
            <person name="Ohm R."/>
            <person name="Sun H."/>
            <person name="Tunlid A."/>
            <person name="Henrissat B."/>
            <person name="Grigoriev I.V."/>
            <person name="Hibbett D.S."/>
            <person name="Martin F."/>
        </authorList>
    </citation>
    <scope>NUCLEOTIDE SEQUENCE [LARGE SCALE GENOMIC DNA]</scope>
    <source>
        <strain evidence="3">MAFF 305830</strain>
    </source>
</reference>
<keyword evidence="3" id="KW-1185">Reference proteome</keyword>
<accession>A0A0C3AKS9</accession>
<feature type="compositionally biased region" description="Basic and acidic residues" evidence="1">
    <location>
        <begin position="487"/>
        <end position="506"/>
    </location>
</feature>
<feature type="compositionally biased region" description="Polar residues" evidence="1">
    <location>
        <begin position="1086"/>
        <end position="1112"/>
    </location>
</feature>
<gene>
    <name evidence="2" type="ORF">M408DRAFT_331279</name>
</gene>
<feature type="compositionally biased region" description="Polar residues" evidence="1">
    <location>
        <begin position="867"/>
        <end position="890"/>
    </location>
</feature>